<dbReference type="EMBL" id="FMCW01000060">
    <property type="protein sequence ID" value="SCF22542.1"/>
    <property type="molecule type" value="Genomic_DNA"/>
</dbReference>
<evidence type="ECO:0000256" key="3">
    <source>
        <dbReference type="ARBA" id="ARBA00022801"/>
    </source>
</evidence>
<evidence type="ECO:0000256" key="4">
    <source>
        <dbReference type="ARBA" id="ARBA00022842"/>
    </source>
</evidence>
<dbReference type="InterPro" id="IPR002716">
    <property type="entry name" value="PIN_dom"/>
</dbReference>
<evidence type="ECO:0000256" key="5">
    <source>
        <dbReference type="SAM" id="Coils"/>
    </source>
</evidence>
<keyword evidence="3" id="KW-0378">Hydrolase</keyword>
<evidence type="ECO:0000256" key="1">
    <source>
        <dbReference type="ARBA" id="ARBA00022722"/>
    </source>
</evidence>
<feature type="coiled-coil region" evidence="5">
    <location>
        <begin position="97"/>
        <end position="124"/>
    </location>
</feature>
<keyword evidence="5" id="KW-0175">Coiled coil</keyword>
<evidence type="ECO:0000259" key="6">
    <source>
        <dbReference type="Pfam" id="PF13638"/>
    </source>
</evidence>
<gene>
    <name evidence="7" type="ORF">GA0070558_16015</name>
</gene>
<dbReference type="Pfam" id="PF13638">
    <property type="entry name" value="PIN_4"/>
    <property type="match status" value="1"/>
</dbReference>
<protein>
    <submittedName>
        <fullName evidence="7">PIN domain-containing protein</fullName>
    </submittedName>
</protein>
<reference evidence="7 8" key="1">
    <citation type="submission" date="2016-06" db="EMBL/GenBank/DDBJ databases">
        <authorList>
            <person name="Kjaerup R.B."/>
            <person name="Dalgaard T.S."/>
            <person name="Juul-Madsen H.R."/>
        </authorList>
    </citation>
    <scope>NUCLEOTIDE SEQUENCE [LARGE SCALE GENOMIC DNA]</scope>
    <source>
        <strain evidence="7 8">DSM 45626</strain>
    </source>
</reference>
<sequence length="288" mass="32408">MLVNPLPGTERTVLDSALDYLLNRLHTVNGGGGGTVAIERAFAYIEWVHEARRRLYNLIRPAELEQLLGLRSYETILAATVPFGSPGGERVLNGLISTELTERVTVFEQAIRNLKERVDQLYRAGILVVLDTNVYLHYPQELHEIDLRQDLGLREEPIHILVPMAVVDELDGKKQHQNKDTRRRARMVTAKIEQVVRDGGRLREQDYSPLDSGGIPRGEITLDVVFDPPGHTRLSITDDEIVDRAATLQTLAGRRVRLLTYDTGMAMRGRNAGLTVHKLQHSRTDDGK</sequence>
<dbReference type="Proteomes" id="UP000199375">
    <property type="component" value="Unassembled WGS sequence"/>
</dbReference>
<dbReference type="AlphaFoldDB" id="A0A1C4YP37"/>
<feature type="domain" description="PIN" evidence="6">
    <location>
        <begin position="128"/>
        <end position="278"/>
    </location>
</feature>
<keyword evidence="2" id="KW-0479">Metal-binding</keyword>
<evidence type="ECO:0000256" key="2">
    <source>
        <dbReference type="ARBA" id="ARBA00022723"/>
    </source>
</evidence>
<dbReference type="Gene3D" id="3.40.50.1010">
    <property type="entry name" value="5'-nuclease"/>
    <property type="match status" value="1"/>
</dbReference>
<evidence type="ECO:0000313" key="7">
    <source>
        <dbReference type="EMBL" id="SCF22542.1"/>
    </source>
</evidence>
<dbReference type="InterPro" id="IPR029060">
    <property type="entry name" value="PIN-like_dom_sf"/>
</dbReference>
<evidence type="ECO:0000313" key="8">
    <source>
        <dbReference type="Proteomes" id="UP000199375"/>
    </source>
</evidence>
<accession>A0A1C4YP37</accession>
<dbReference type="GO" id="GO:0046872">
    <property type="term" value="F:metal ion binding"/>
    <property type="evidence" value="ECO:0007669"/>
    <property type="project" value="UniProtKB-KW"/>
</dbReference>
<organism evidence="7 8">
    <name type="scientific">Micromonospora haikouensis</name>
    <dbReference type="NCBI Taxonomy" id="686309"/>
    <lineage>
        <taxon>Bacteria</taxon>
        <taxon>Bacillati</taxon>
        <taxon>Actinomycetota</taxon>
        <taxon>Actinomycetes</taxon>
        <taxon>Micromonosporales</taxon>
        <taxon>Micromonosporaceae</taxon>
        <taxon>Micromonospora</taxon>
    </lineage>
</organism>
<keyword evidence="1" id="KW-0540">Nuclease</keyword>
<proteinExistence type="predicted"/>
<dbReference type="RefSeq" id="WP_091287045.1">
    <property type="nucleotide sequence ID" value="NZ_FMCW01000060.1"/>
</dbReference>
<dbReference type="SUPFAM" id="SSF88723">
    <property type="entry name" value="PIN domain-like"/>
    <property type="match status" value="1"/>
</dbReference>
<name>A0A1C4YP37_9ACTN</name>
<dbReference type="GO" id="GO:0016787">
    <property type="term" value="F:hydrolase activity"/>
    <property type="evidence" value="ECO:0007669"/>
    <property type="project" value="UniProtKB-KW"/>
</dbReference>
<keyword evidence="4" id="KW-0460">Magnesium</keyword>
<dbReference type="GO" id="GO:0004518">
    <property type="term" value="F:nuclease activity"/>
    <property type="evidence" value="ECO:0007669"/>
    <property type="project" value="UniProtKB-KW"/>
</dbReference>